<feature type="domain" description="Methyltransferase FkbM" evidence="1">
    <location>
        <begin position="60"/>
        <end position="206"/>
    </location>
</feature>
<protein>
    <submittedName>
        <fullName evidence="2">Methyltransferase, FkbM family</fullName>
    </submittedName>
</protein>
<dbReference type="InterPro" id="IPR006342">
    <property type="entry name" value="FkbM_mtfrase"/>
</dbReference>
<organism evidence="2 3">
    <name type="scientific">Candidatus Wolfebacteria bacterium GW2011_GWB1_41_12</name>
    <dbReference type="NCBI Taxonomy" id="1619006"/>
    <lineage>
        <taxon>Bacteria</taxon>
        <taxon>Candidatus Wolfeibacteriota</taxon>
    </lineage>
</organism>
<dbReference type="AlphaFoldDB" id="A0A0G0UNV7"/>
<accession>A0A0G0UNV7</accession>
<evidence type="ECO:0000313" key="3">
    <source>
        <dbReference type="Proteomes" id="UP000033918"/>
    </source>
</evidence>
<evidence type="ECO:0000259" key="1">
    <source>
        <dbReference type="Pfam" id="PF05050"/>
    </source>
</evidence>
<dbReference type="PANTHER" id="PTHR34203:SF15">
    <property type="entry name" value="SLL1173 PROTEIN"/>
    <property type="match status" value="1"/>
</dbReference>
<dbReference type="GO" id="GO:0032259">
    <property type="term" value="P:methylation"/>
    <property type="evidence" value="ECO:0007669"/>
    <property type="project" value="UniProtKB-KW"/>
</dbReference>
<keyword evidence="2" id="KW-0808">Transferase</keyword>
<dbReference type="Pfam" id="PF05050">
    <property type="entry name" value="Methyltransf_21"/>
    <property type="match status" value="1"/>
</dbReference>
<dbReference type="InterPro" id="IPR029063">
    <property type="entry name" value="SAM-dependent_MTases_sf"/>
</dbReference>
<dbReference type="Proteomes" id="UP000033918">
    <property type="component" value="Unassembled WGS sequence"/>
</dbReference>
<sequence length="226" mass="25291">MRSLLKLIPNNVILPIIQGPLRGKKWIKGSGDNGYWLGSYELEKQQLFTKFVKNNDVVYDIGAHVGFYTLLASMLVGDGRVYAFEPLPSNIAILKKHIVLNKLTNVTVIEAAVSDKEGKTFFKEGESSTTGTISEKNGSFAVQEVFIDKLIETQNILPPRILKIDVEGTELSVLQGARRTLRQYKPIIFLATHSQKLYQECHVFLSQIGYNIKDLDAAKGEVITYS</sequence>
<name>A0A0G0UNV7_9BACT</name>
<reference evidence="2 3" key="1">
    <citation type="journal article" date="2015" name="Nature">
        <title>rRNA introns, odd ribosomes, and small enigmatic genomes across a large radiation of phyla.</title>
        <authorList>
            <person name="Brown C.T."/>
            <person name="Hug L.A."/>
            <person name="Thomas B.C."/>
            <person name="Sharon I."/>
            <person name="Castelle C.J."/>
            <person name="Singh A."/>
            <person name="Wilkins M.J."/>
            <person name="Williams K.H."/>
            <person name="Banfield J.F."/>
        </authorList>
    </citation>
    <scope>NUCLEOTIDE SEQUENCE [LARGE SCALE GENOMIC DNA]</scope>
</reference>
<keyword evidence="2" id="KW-0489">Methyltransferase</keyword>
<proteinExistence type="predicted"/>
<gene>
    <name evidence="2" type="ORF">UU38_C0001G0063</name>
</gene>
<comment type="caution">
    <text evidence="2">The sequence shown here is derived from an EMBL/GenBank/DDBJ whole genome shotgun (WGS) entry which is preliminary data.</text>
</comment>
<dbReference type="PANTHER" id="PTHR34203">
    <property type="entry name" value="METHYLTRANSFERASE, FKBM FAMILY PROTEIN"/>
    <property type="match status" value="1"/>
</dbReference>
<dbReference type="Gene3D" id="3.40.50.150">
    <property type="entry name" value="Vaccinia Virus protein VP39"/>
    <property type="match status" value="1"/>
</dbReference>
<dbReference type="NCBIfam" id="TIGR01444">
    <property type="entry name" value="fkbM_fam"/>
    <property type="match status" value="1"/>
</dbReference>
<dbReference type="GO" id="GO:0008168">
    <property type="term" value="F:methyltransferase activity"/>
    <property type="evidence" value="ECO:0007669"/>
    <property type="project" value="UniProtKB-KW"/>
</dbReference>
<evidence type="ECO:0000313" key="2">
    <source>
        <dbReference type="EMBL" id="KKR89161.1"/>
    </source>
</evidence>
<dbReference type="InterPro" id="IPR052514">
    <property type="entry name" value="SAM-dependent_MTase"/>
</dbReference>
<dbReference type="EMBL" id="LCAK01000001">
    <property type="protein sequence ID" value="KKR89161.1"/>
    <property type="molecule type" value="Genomic_DNA"/>
</dbReference>
<dbReference type="SUPFAM" id="SSF53335">
    <property type="entry name" value="S-adenosyl-L-methionine-dependent methyltransferases"/>
    <property type="match status" value="1"/>
</dbReference>